<organism evidence="4 5">
    <name type="scientific">Pseudopithomyces chartarum</name>
    <dbReference type="NCBI Taxonomy" id="1892770"/>
    <lineage>
        <taxon>Eukaryota</taxon>
        <taxon>Fungi</taxon>
        <taxon>Dikarya</taxon>
        <taxon>Ascomycota</taxon>
        <taxon>Pezizomycotina</taxon>
        <taxon>Dothideomycetes</taxon>
        <taxon>Pleosporomycetidae</taxon>
        <taxon>Pleosporales</taxon>
        <taxon>Massarineae</taxon>
        <taxon>Didymosphaeriaceae</taxon>
        <taxon>Pseudopithomyces</taxon>
    </lineage>
</organism>
<dbReference type="EMBL" id="WVTA01000009">
    <property type="protein sequence ID" value="KAK3207668.1"/>
    <property type="molecule type" value="Genomic_DNA"/>
</dbReference>
<reference evidence="4 5" key="1">
    <citation type="submission" date="2021-02" db="EMBL/GenBank/DDBJ databases">
        <title>Genome assembly of Pseudopithomyces chartarum.</title>
        <authorList>
            <person name="Jauregui R."/>
            <person name="Singh J."/>
            <person name="Voisey C."/>
        </authorList>
    </citation>
    <scope>NUCLEOTIDE SEQUENCE [LARGE SCALE GENOMIC DNA]</scope>
    <source>
        <strain evidence="4 5">AGR01</strain>
    </source>
</reference>
<keyword evidence="2" id="KW-0472">Membrane</keyword>
<feature type="transmembrane region" description="Helical" evidence="2">
    <location>
        <begin position="381"/>
        <end position="399"/>
    </location>
</feature>
<dbReference type="GO" id="GO:0016036">
    <property type="term" value="P:cellular response to phosphate starvation"/>
    <property type="evidence" value="ECO:0007669"/>
    <property type="project" value="InterPro"/>
</dbReference>
<evidence type="ECO:0000313" key="5">
    <source>
        <dbReference type="Proteomes" id="UP001280581"/>
    </source>
</evidence>
<evidence type="ECO:0000256" key="1">
    <source>
        <dbReference type="SAM" id="MobiDB-lite"/>
    </source>
</evidence>
<keyword evidence="2" id="KW-0812">Transmembrane</keyword>
<feature type="compositionally biased region" description="Basic and acidic residues" evidence="1">
    <location>
        <begin position="139"/>
        <end position="172"/>
    </location>
</feature>
<dbReference type="PANTHER" id="PTHR45978:SF7">
    <property type="entry name" value="SPX DOMAIN-CONTAINING PROTEIN 4"/>
    <property type="match status" value="1"/>
</dbReference>
<evidence type="ECO:0000256" key="2">
    <source>
        <dbReference type="SAM" id="Phobius"/>
    </source>
</evidence>
<dbReference type="InterPro" id="IPR031142">
    <property type="entry name" value="SPX_prot"/>
</dbReference>
<evidence type="ECO:0000313" key="4">
    <source>
        <dbReference type="EMBL" id="KAK3207668.1"/>
    </source>
</evidence>
<feature type="region of interest" description="Disordered" evidence="1">
    <location>
        <begin position="137"/>
        <end position="202"/>
    </location>
</feature>
<dbReference type="PROSITE" id="PS51382">
    <property type="entry name" value="SPX"/>
    <property type="match status" value="1"/>
</dbReference>
<dbReference type="PANTHER" id="PTHR45978">
    <property type="entry name" value="SPX DOMAIN-CONTAINING PROTEIN 3"/>
    <property type="match status" value="1"/>
</dbReference>
<keyword evidence="2" id="KW-1133">Transmembrane helix</keyword>
<feature type="domain" description="SPX" evidence="3">
    <location>
        <begin position="1"/>
        <end position="368"/>
    </location>
</feature>
<feature type="compositionally biased region" description="Pro residues" evidence="1">
    <location>
        <begin position="175"/>
        <end position="189"/>
    </location>
</feature>
<comment type="caution">
    <text evidence="4">The sequence shown here is derived from an EMBL/GenBank/DDBJ whole genome shotgun (WGS) entry which is preliminary data.</text>
</comment>
<feature type="region of interest" description="Disordered" evidence="1">
    <location>
        <begin position="66"/>
        <end position="97"/>
    </location>
</feature>
<protein>
    <recommendedName>
        <fullName evidence="3">SPX domain-containing protein</fullName>
    </recommendedName>
</protein>
<name>A0AAN6LU50_9PLEO</name>
<dbReference type="AlphaFoldDB" id="A0AAN6LU50"/>
<dbReference type="Proteomes" id="UP001280581">
    <property type="component" value="Unassembled WGS sequence"/>
</dbReference>
<feature type="compositionally biased region" description="Pro residues" evidence="1">
    <location>
        <begin position="407"/>
        <end position="421"/>
    </location>
</feature>
<evidence type="ECO:0000259" key="3">
    <source>
        <dbReference type="PROSITE" id="PS51382"/>
    </source>
</evidence>
<accession>A0AAN6LU50</accession>
<proteinExistence type="predicted"/>
<sequence length="486" mass="54967">MKFGQLFKSALQNEGYPPDWIESAISYSQLKKCINRLSSELSDLGLDPVTLGKLLKHVEDYNASAAHQSDDADRPFEYILDDSDDEDHPNRDKKKHTFQPKLIFNVDEATGALHSAQLDEKTKRKLQMLAVETGMTDLRIFEEETDPKDTDPKDTGEQRRTRSPDHQPHHGDGPSPTPSPASSPRPSLPPTRTSSRTRPGYRKIEIPLSSDIEFFTKLTTALSGLESLRQREQIRMDAEIQRLNQQITHLTDPDRRANKKLLSVWRQIFQMYLEQGVFFGTTERDHSAHDAEKAQERWAEFCAKLAATGLQGKLKKKEAGEALEGFMRINREILTGLRFGEINNTAMRKILKSEFPLFFLLFFPFPFSIQTHTHIYIRIHVYVYGLGIGIGIGAALTPARVRQTHRPLPPPSPSAPTPNLPHNPNLHPPHHPLHNRPVAHPPRRRLPLPHVHGHKVAARDALLPSHLLHPVPHRDAEQEAGSVSAV</sequence>
<gene>
    <name evidence="4" type="ORF">GRF29_103g1688689</name>
</gene>
<feature type="region of interest" description="Disordered" evidence="1">
    <location>
        <begin position="402"/>
        <end position="445"/>
    </location>
</feature>
<dbReference type="InterPro" id="IPR004331">
    <property type="entry name" value="SPX_dom"/>
</dbReference>
<dbReference type="Pfam" id="PF03105">
    <property type="entry name" value="SPX"/>
    <property type="match status" value="1"/>
</dbReference>
<keyword evidence="5" id="KW-1185">Reference proteome</keyword>